<reference evidence="1" key="1">
    <citation type="submission" date="2021-01" db="EMBL/GenBank/DDBJ databases">
        <authorList>
            <consortium name="Genoscope - CEA"/>
            <person name="William W."/>
        </authorList>
    </citation>
    <scope>NUCLEOTIDE SEQUENCE</scope>
</reference>
<comment type="caution">
    <text evidence="1">The sequence shown here is derived from an EMBL/GenBank/DDBJ whole genome shotgun (WGS) entry which is preliminary data.</text>
</comment>
<protein>
    <submittedName>
        <fullName evidence="1">Uncharacterized protein</fullName>
    </submittedName>
</protein>
<dbReference type="EMBL" id="CAJJDN010000244">
    <property type="protein sequence ID" value="CAD8129775.1"/>
    <property type="molecule type" value="Genomic_DNA"/>
</dbReference>
<keyword evidence="2" id="KW-1185">Reference proteome</keyword>
<dbReference type="AlphaFoldDB" id="A0A8S1RS42"/>
<evidence type="ECO:0000313" key="1">
    <source>
        <dbReference type="EMBL" id="CAD8129775.1"/>
    </source>
</evidence>
<organism evidence="1 2">
    <name type="scientific">Paramecium sonneborni</name>
    <dbReference type="NCBI Taxonomy" id="65129"/>
    <lineage>
        <taxon>Eukaryota</taxon>
        <taxon>Sar</taxon>
        <taxon>Alveolata</taxon>
        <taxon>Ciliophora</taxon>
        <taxon>Intramacronucleata</taxon>
        <taxon>Oligohymenophorea</taxon>
        <taxon>Peniculida</taxon>
        <taxon>Parameciidae</taxon>
        <taxon>Paramecium</taxon>
    </lineage>
</organism>
<gene>
    <name evidence="1" type="ORF">PSON_ATCC_30995.1.T2440006</name>
</gene>
<accession>A0A8S1RS42</accession>
<proteinExistence type="predicted"/>
<sequence length="43" mass="5152">MLQIVHLILTIQIVKIVIHKEKIEKLKNQMFINFQSKITHLIN</sequence>
<dbReference type="Proteomes" id="UP000692954">
    <property type="component" value="Unassembled WGS sequence"/>
</dbReference>
<name>A0A8S1RS42_9CILI</name>
<evidence type="ECO:0000313" key="2">
    <source>
        <dbReference type="Proteomes" id="UP000692954"/>
    </source>
</evidence>